<keyword evidence="3" id="KW-1185">Reference proteome</keyword>
<organism evidence="2 3">
    <name type="scientific">Sinimarinibacterium flocculans</name>
    <dbReference type="NCBI Taxonomy" id="985250"/>
    <lineage>
        <taxon>Bacteria</taxon>
        <taxon>Pseudomonadati</taxon>
        <taxon>Pseudomonadota</taxon>
        <taxon>Gammaproteobacteria</taxon>
        <taxon>Nevskiales</taxon>
        <taxon>Nevskiaceae</taxon>
        <taxon>Sinimarinibacterium</taxon>
    </lineage>
</organism>
<dbReference type="Proteomes" id="UP000248330">
    <property type="component" value="Unassembled WGS sequence"/>
</dbReference>
<comment type="caution">
    <text evidence="2">The sequence shown here is derived from an EMBL/GenBank/DDBJ whole genome shotgun (WGS) entry which is preliminary data.</text>
</comment>
<name>A0A318DZR3_9GAMM</name>
<keyword evidence="1" id="KW-0472">Membrane</keyword>
<evidence type="ECO:0000313" key="3">
    <source>
        <dbReference type="Proteomes" id="UP000248330"/>
    </source>
</evidence>
<sequence length="44" mass="5209">MARLCRRVDAWNRRVYWMSVGLWIVGFAAAYLLLPVTQMLDRLP</sequence>
<feature type="transmembrane region" description="Helical" evidence="1">
    <location>
        <begin position="15"/>
        <end position="34"/>
    </location>
</feature>
<accession>A0A318DZR3</accession>
<dbReference type="EMBL" id="QICN01000015">
    <property type="protein sequence ID" value="PXV63703.1"/>
    <property type="molecule type" value="Genomic_DNA"/>
</dbReference>
<reference evidence="2 3" key="1">
    <citation type="submission" date="2018-04" db="EMBL/GenBank/DDBJ databases">
        <title>Genomic Encyclopedia of Type Strains, Phase IV (KMG-IV): sequencing the most valuable type-strain genomes for metagenomic binning, comparative biology and taxonomic classification.</title>
        <authorList>
            <person name="Goeker M."/>
        </authorList>
    </citation>
    <scope>NUCLEOTIDE SEQUENCE [LARGE SCALE GENOMIC DNA]</scope>
    <source>
        <strain evidence="2 3">DSM 104150</strain>
    </source>
</reference>
<keyword evidence="1" id="KW-1133">Transmembrane helix</keyword>
<gene>
    <name evidence="2" type="ORF">C8D93_11512</name>
</gene>
<evidence type="ECO:0000313" key="2">
    <source>
        <dbReference type="EMBL" id="PXV63703.1"/>
    </source>
</evidence>
<dbReference type="AlphaFoldDB" id="A0A318DZR3"/>
<dbReference type="RefSeq" id="WP_380732335.1">
    <property type="nucleotide sequence ID" value="NZ_JBHSCS010000009.1"/>
</dbReference>
<protein>
    <submittedName>
        <fullName evidence="2">Uncharacterized protein</fullName>
    </submittedName>
</protein>
<evidence type="ECO:0000256" key="1">
    <source>
        <dbReference type="SAM" id="Phobius"/>
    </source>
</evidence>
<keyword evidence="1" id="KW-0812">Transmembrane</keyword>
<proteinExistence type="predicted"/>